<dbReference type="Gene3D" id="3.90.550.10">
    <property type="entry name" value="Spore Coat Polysaccharide Biosynthesis Protein SpsA, Chain A"/>
    <property type="match status" value="1"/>
</dbReference>
<reference evidence="1 2" key="1">
    <citation type="submission" date="2024-02" db="EMBL/GenBank/DDBJ databases">
        <authorList>
            <person name="Chen Y."/>
            <person name="Shah S."/>
            <person name="Dougan E. K."/>
            <person name="Thang M."/>
            <person name="Chan C."/>
        </authorList>
    </citation>
    <scope>NUCLEOTIDE SEQUENCE [LARGE SCALE GENOMIC DNA]</scope>
</reference>
<protein>
    <submittedName>
        <fullName evidence="1">Uncharacterized protein</fullName>
    </submittedName>
</protein>
<proteinExistence type="predicted"/>
<keyword evidence="2" id="KW-1185">Reference proteome</keyword>
<organism evidence="1 2">
    <name type="scientific">Durusdinium trenchii</name>
    <dbReference type="NCBI Taxonomy" id="1381693"/>
    <lineage>
        <taxon>Eukaryota</taxon>
        <taxon>Sar</taxon>
        <taxon>Alveolata</taxon>
        <taxon>Dinophyceae</taxon>
        <taxon>Suessiales</taxon>
        <taxon>Symbiodiniaceae</taxon>
        <taxon>Durusdinium</taxon>
    </lineage>
</organism>
<accession>A0ABP0SZ40</accession>
<comment type="caution">
    <text evidence="1">The sequence shown here is derived from an EMBL/GenBank/DDBJ whole genome shotgun (WGS) entry which is preliminary data.</text>
</comment>
<dbReference type="Proteomes" id="UP001642484">
    <property type="component" value="Unassembled WGS sequence"/>
</dbReference>
<gene>
    <name evidence="1" type="ORF">CCMP2556_LOCUS54798</name>
</gene>
<name>A0ABP0SZ40_9DINO</name>
<dbReference type="InterPro" id="IPR029044">
    <property type="entry name" value="Nucleotide-diphossugar_trans"/>
</dbReference>
<sequence>MRTVHHQLRGPPVLTALTARGLPATTVGVKCNEDLQRVADLSRSLGAPMVKGAARQPQVGVEAGLFACTSEIFERLKALAKAQEYFTITDAIQELAHAGHVSSLATKGRNWLAIETTSELEETRSRSVMKRVTSPYSELKEPLPAIFVAGGPMCM</sequence>
<evidence type="ECO:0000313" key="1">
    <source>
        <dbReference type="EMBL" id="CAK9117479.1"/>
    </source>
</evidence>
<dbReference type="EMBL" id="CAXAMN010028706">
    <property type="protein sequence ID" value="CAK9117479.1"/>
    <property type="molecule type" value="Genomic_DNA"/>
</dbReference>
<evidence type="ECO:0000313" key="2">
    <source>
        <dbReference type="Proteomes" id="UP001642484"/>
    </source>
</evidence>